<dbReference type="PROSITE" id="PS50835">
    <property type="entry name" value="IG_LIKE"/>
    <property type="match status" value="1"/>
</dbReference>
<dbReference type="SMART" id="SM00406">
    <property type="entry name" value="IGv"/>
    <property type="match status" value="1"/>
</dbReference>
<organism evidence="5 6">
    <name type="scientific">Sapayoa aenigma</name>
    <name type="common">broad-billed sapayoa</name>
    <dbReference type="NCBI Taxonomy" id="239371"/>
    <lineage>
        <taxon>Eukaryota</taxon>
        <taxon>Metazoa</taxon>
        <taxon>Chordata</taxon>
        <taxon>Craniata</taxon>
        <taxon>Vertebrata</taxon>
        <taxon>Euteleostomi</taxon>
        <taxon>Archelosauria</taxon>
        <taxon>Archosauria</taxon>
        <taxon>Dinosauria</taxon>
        <taxon>Saurischia</taxon>
        <taxon>Theropoda</taxon>
        <taxon>Coelurosauria</taxon>
        <taxon>Aves</taxon>
        <taxon>Neognathae</taxon>
        <taxon>Neoaves</taxon>
        <taxon>Telluraves</taxon>
        <taxon>Australaves</taxon>
        <taxon>Passeriformes</taxon>
        <taxon>Tyrannidae</taxon>
        <taxon>Sapayoa</taxon>
    </lineage>
</organism>
<keyword evidence="3" id="KW-1280">Immunoglobulin</keyword>
<dbReference type="EMBL" id="VZSY01004693">
    <property type="protein sequence ID" value="NXA16423.1"/>
    <property type="molecule type" value="Genomic_DNA"/>
</dbReference>
<evidence type="ECO:0000256" key="3">
    <source>
        <dbReference type="ARBA" id="ARBA00043265"/>
    </source>
</evidence>
<evidence type="ECO:0000256" key="2">
    <source>
        <dbReference type="ARBA" id="ARBA00023130"/>
    </source>
</evidence>
<dbReference type="PANTHER" id="PTHR23266">
    <property type="entry name" value="IMMUNOGLOBULIN HEAVY CHAIN"/>
    <property type="match status" value="1"/>
</dbReference>
<feature type="non-terminal residue" evidence="5">
    <location>
        <position position="111"/>
    </location>
</feature>
<proteinExistence type="predicted"/>
<dbReference type="InterPro" id="IPR013783">
    <property type="entry name" value="Ig-like_fold"/>
</dbReference>
<sequence length="111" mass="12404">QLRLEEAGGGLRAPGDSVLLSCRGSGFTFENHYVRWYRQAPGGEFQWVSWISHYSSQVQFGPAVDGRATASRDNSRSEASLLLHLLHAADCARYFCSVCTEMRDPAELEHK</sequence>
<dbReference type="InterPro" id="IPR036179">
    <property type="entry name" value="Ig-like_dom_sf"/>
</dbReference>
<gene>
    <name evidence="5" type="primary">Ighv348_0</name>
    <name evidence="5" type="ORF">SAPAEN_R11101</name>
</gene>
<accession>A0A7K7THQ5</accession>
<dbReference type="GO" id="GO:0019814">
    <property type="term" value="C:immunoglobulin complex"/>
    <property type="evidence" value="ECO:0007669"/>
    <property type="project" value="UniProtKB-KW"/>
</dbReference>
<dbReference type="SUPFAM" id="SSF48726">
    <property type="entry name" value="Immunoglobulin"/>
    <property type="match status" value="1"/>
</dbReference>
<dbReference type="AlphaFoldDB" id="A0A7K7THQ5"/>
<keyword evidence="2" id="KW-1064">Adaptive immunity</keyword>
<reference evidence="5 6" key="1">
    <citation type="submission" date="2019-09" db="EMBL/GenBank/DDBJ databases">
        <title>Bird 10,000 Genomes (B10K) Project - Family phase.</title>
        <authorList>
            <person name="Zhang G."/>
        </authorList>
    </citation>
    <scope>NUCLEOTIDE SEQUENCE [LARGE SCALE GENOMIC DNA]</scope>
    <source>
        <strain evidence="5">B10K-DU-030-41</strain>
        <tissue evidence="5">Muscle</tissue>
    </source>
</reference>
<dbReference type="InterPro" id="IPR007110">
    <property type="entry name" value="Ig-like_dom"/>
</dbReference>
<dbReference type="InterPro" id="IPR013106">
    <property type="entry name" value="Ig_V-set"/>
</dbReference>
<evidence type="ECO:0000313" key="5">
    <source>
        <dbReference type="EMBL" id="NXA16423.1"/>
    </source>
</evidence>
<dbReference type="Gene3D" id="2.60.40.10">
    <property type="entry name" value="Immunoglobulins"/>
    <property type="match status" value="1"/>
</dbReference>
<evidence type="ECO:0000313" key="6">
    <source>
        <dbReference type="Proteomes" id="UP000589485"/>
    </source>
</evidence>
<dbReference type="GO" id="GO:0005576">
    <property type="term" value="C:extracellular region"/>
    <property type="evidence" value="ECO:0007669"/>
    <property type="project" value="UniProtKB-ARBA"/>
</dbReference>
<keyword evidence="6" id="KW-1185">Reference proteome</keyword>
<dbReference type="GO" id="GO:0002250">
    <property type="term" value="P:adaptive immune response"/>
    <property type="evidence" value="ECO:0007669"/>
    <property type="project" value="UniProtKB-KW"/>
</dbReference>
<dbReference type="Proteomes" id="UP000589485">
    <property type="component" value="Unassembled WGS sequence"/>
</dbReference>
<keyword evidence="1" id="KW-0391">Immunity</keyword>
<feature type="domain" description="Ig-like" evidence="4">
    <location>
        <begin position="15"/>
        <end position="109"/>
    </location>
</feature>
<protein>
    <submittedName>
        <fullName evidence="5">HV348 protein</fullName>
    </submittedName>
</protein>
<dbReference type="Pfam" id="PF07686">
    <property type="entry name" value="V-set"/>
    <property type="match status" value="1"/>
</dbReference>
<dbReference type="InterPro" id="IPR050199">
    <property type="entry name" value="IgHV"/>
</dbReference>
<name>A0A7K7THQ5_9TYRA</name>
<evidence type="ECO:0000259" key="4">
    <source>
        <dbReference type="PROSITE" id="PS50835"/>
    </source>
</evidence>
<dbReference type="OrthoDB" id="9945861at2759"/>
<comment type="caution">
    <text evidence="5">The sequence shown here is derived from an EMBL/GenBank/DDBJ whole genome shotgun (WGS) entry which is preliminary data.</text>
</comment>
<evidence type="ECO:0000256" key="1">
    <source>
        <dbReference type="ARBA" id="ARBA00022859"/>
    </source>
</evidence>
<feature type="non-terminal residue" evidence="5">
    <location>
        <position position="1"/>
    </location>
</feature>